<evidence type="ECO:0000313" key="6">
    <source>
        <dbReference type="EMBL" id="PRZ14533.1"/>
    </source>
</evidence>
<dbReference type="Pfam" id="PF00072">
    <property type="entry name" value="Response_reg"/>
    <property type="match status" value="1"/>
</dbReference>
<dbReference type="SMART" id="SM00448">
    <property type="entry name" value="REC"/>
    <property type="match status" value="1"/>
</dbReference>
<feature type="domain" description="Response regulatory" evidence="5">
    <location>
        <begin position="4"/>
        <end position="83"/>
    </location>
</feature>
<organism evidence="6 7">
    <name type="scientific">Nesterenkonia sandarakina</name>
    <dbReference type="NCBI Taxonomy" id="272918"/>
    <lineage>
        <taxon>Bacteria</taxon>
        <taxon>Bacillati</taxon>
        <taxon>Actinomycetota</taxon>
        <taxon>Actinomycetes</taxon>
        <taxon>Micrococcales</taxon>
        <taxon>Micrococcaceae</taxon>
        <taxon>Nesterenkonia</taxon>
    </lineage>
</organism>
<dbReference type="RefSeq" id="WP_308737997.1">
    <property type="nucleotide sequence ID" value="NZ_PVTY01000011.1"/>
</dbReference>
<dbReference type="PROSITE" id="PS50110">
    <property type="entry name" value="RESPONSE_REGULATORY"/>
    <property type="match status" value="1"/>
</dbReference>
<dbReference type="SUPFAM" id="SSF52172">
    <property type="entry name" value="CheY-like"/>
    <property type="match status" value="1"/>
</dbReference>
<comment type="caution">
    <text evidence="6">The sequence shown here is derived from an EMBL/GenBank/DDBJ whole genome shotgun (WGS) entry which is preliminary data.</text>
</comment>
<dbReference type="Gene3D" id="3.40.50.2300">
    <property type="match status" value="1"/>
</dbReference>
<dbReference type="AlphaFoldDB" id="A0A2T0YHH6"/>
<name>A0A2T0YHH6_9MICC</name>
<keyword evidence="4" id="KW-0597">Phosphoprotein</keyword>
<dbReference type="GO" id="GO:0000160">
    <property type="term" value="P:phosphorelay signal transduction system"/>
    <property type="evidence" value="ECO:0007669"/>
    <property type="project" value="InterPro"/>
</dbReference>
<dbReference type="InterPro" id="IPR001789">
    <property type="entry name" value="Sig_transdc_resp-reg_receiver"/>
</dbReference>
<feature type="modified residue" description="4-aspartylphosphate" evidence="4">
    <location>
        <position position="55"/>
    </location>
</feature>
<dbReference type="EMBL" id="PVTY01000011">
    <property type="protein sequence ID" value="PRZ14533.1"/>
    <property type="molecule type" value="Genomic_DNA"/>
</dbReference>
<keyword evidence="3" id="KW-0804">Transcription</keyword>
<dbReference type="PANTHER" id="PTHR43214">
    <property type="entry name" value="TWO-COMPONENT RESPONSE REGULATOR"/>
    <property type="match status" value="1"/>
</dbReference>
<reference evidence="6 7" key="1">
    <citation type="submission" date="2018-03" db="EMBL/GenBank/DDBJ databases">
        <title>Comparative analysis of microorganisms from saline springs in Andes Mountain Range, Colombia.</title>
        <authorList>
            <person name="Rubin E."/>
        </authorList>
    </citation>
    <scope>NUCLEOTIDE SEQUENCE [LARGE SCALE GENOMIC DNA]</scope>
    <source>
        <strain evidence="6 7">CG 35</strain>
    </source>
</reference>
<dbReference type="PANTHER" id="PTHR43214:SF24">
    <property type="entry name" value="TRANSCRIPTIONAL REGULATORY PROTEIN NARL-RELATED"/>
    <property type="match status" value="1"/>
</dbReference>
<keyword evidence="2" id="KW-0238">DNA-binding</keyword>
<sequence length="83" mass="8961">MTLRILLADDQELVRTGLRTLCEREGDSTVIAEAADGHQAVALARAHRPEVVLMDLRLPGMDGITATRRILAEARDAIAPADS</sequence>
<dbReference type="GO" id="GO:0003677">
    <property type="term" value="F:DNA binding"/>
    <property type="evidence" value="ECO:0007669"/>
    <property type="project" value="UniProtKB-KW"/>
</dbReference>
<dbReference type="CDD" id="cd17535">
    <property type="entry name" value="REC_NarL-like"/>
    <property type="match status" value="1"/>
</dbReference>
<evidence type="ECO:0000256" key="1">
    <source>
        <dbReference type="ARBA" id="ARBA00023015"/>
    </source>
</evidence>
<keyword evidence="7" id="KW-1185">Reference proteome</keyword>
<accession>A0A2T0YHH6</accession>
<dbReference type="InterPro" id="IPR011006">
    <property type="entry name" value="CheY-like_superfamily"/>
</dbReference>
<keyword evidence="1" id="KW-0805">Transcription regulation</keyword>
<proteinExistence type="predicted"/>
<dbReference type="InterPro" id="IPR039420">
    <property type="entry name" value="WalR-like"/>
</dbReference>
<evidence type="ECO:0000313" key="7">
    <source>
        <dbReference type="Proteomes" id="UP000238217"/>
    </source>
</evidence>
<evidence type="ECO:0000259" key="5">
    <source>
        <dbReference type="PROSITE" id="PS50110"/>
    </source>
</evidence>
<gene>
    <name evidence="6" type="ORF">BCL67_11113</name>
</gene>
<dbReference type="Proteomes" id="UP000238217">
    <property type="component" value="Unassembled WGS sequence"/>
</dbReference>
<evidence type="ECO:0000256" key="3">
    <source>
        <dbReference type="ARBA" id="ARBA00023163"/>
    </source>
</evidence>
<evidence type="ECO:0000256" key="2">
    <source>
        <dbReference type="ARBA" id="ARBA00023125"/>
    </source>
</evidence>
<dbReference type="InterPro" id="IPR058245">
    <property type="entry name" value="NreC/VraR/RcsB-like_REC"/>
</dbReference>
<protein>
    <submittedName>
        <fullName evidence="6">Response regulator receiver domain-containing protein</fullName>
    </submittedName>
</protein>
<evidence type="ECO:0000256" key="4">
    <source>
        <dbReference type="PROSITE-ProRule" id="PRU00169"/>
    </source>
</evidence>